<dbReference type="InterPro" id="IPR008947">
    <property type="entry name" value="PLipase_C/P1_nuclease_dom_sf"/>
</dbReference>
<dbReference type="SUPFAM" id="SSF48537">
    <property type="entry name" value="Phospholipase C/P1 nuclease"/>
    <property type="match status" value="1"/>
</dbReference>
<keyword evidence="2" id="KW-1185">Reference proteome</keyword>
<evidence type="ECO:0000313" key="1">
    <source>
        <dbReference type="EMBL" id="MBE8719552.1"/>
    </source>
</evidence>
<dbReference type="EMBL" id="PSKQ01000013">
    <property type="protein sequence ID" value="MBE8719552.1"/>
    <property type="molecule type" value="Genomic_DNA"/>
</dbReference>
<dbReference type="Gene3D" id="1.10.575.10">
    <property type="entry name" value="P1 Nuclease"/>
    <property type="match status" value="1"/>
</dbReference>
<dbReference type="CDD" id="cd10981">
    <property type="entry name" value="ZnPC_S1P1"/>
    <property type="match status" value="1"/>
</dbReference>
<accession>A0ABR9T2I4</accession>
<name>A0ABR9T2I4_9SPHI</name>
<dbReference type="RefSeq" id="WP_196938745.1">
    <property type="nucleotide sequence ID" value="NZ_MU158689.1"/>
</dbReference>
<gene>
    <name evidence="1" type="ORF">C4F40_02280</name>
</gene>
<organism evidence="1 2">
    <name type="scientific">Sphingobacterium pedocola</name>
    <dbReference type="NCBI Taxonomy" id="2082722"/>
    <lineage>
        <taxon>Bacteria</taxon>
        <taxon>Pseudomonadati</taxon>
        <taxon>Bacteroidota</taxon>
        <taxon>Sphingobacteriia</taxon>
        <taxon>Sphingobacteriales</taxon>
        <taxon>Sphingobacteriaceae</taxon>
        <taxon>Sphingobacterium</taxon>
    </lineage>
</organism>
<protein>
    <recommendedName>
        <fullName evidence="3">S1/P1 Nuclease</fullName>
    </recommendedName>
</protein>
<evidence type="ECO:0000313" key="2">
    <source>
        <dbReference type="Proteomes" id="UP000618319"/>
    </source>
</evidence>
<dbReference type="Proteomes" id="UP000618319">
    <property type="component" value="Unassembled WGS sequence"/>
</dbReference>
<comment type="caution">
    <text evidence="1">The sequence shown here is derived from an EMBL/GenBank/DDBJ whole genome shotgun (WGS) entry which is preliminary data.</text>
</comment>
<evidence type="ECO:0008006" key="3">
    <source>
        <dbReference type="Google" id="ProtNLM"/>
    </source>
</evidence>
<proteinExistence type="predicted"/>
<sequence>MKPVAITLLGLTLFLLLTSWGFYAHKQINENAAYTLPASLAKFYKKHLKTITEKAVDADKRCYVDTLEGPRHYIDLDRYEEDMDSIPIHWSKAVAKFSERKLLANGVVPWQIWRTYQNLVKALKERDHNRVIRFSADLGHYVADAHVPLHTTSNYNGQFSDQIGIHAFWETRLPEMFSHEYDYFVGAAAYIDDPVQLGWQIVKESNALVDSVLHIEKELSKTTKKADQKSYITRNNQLTLNYSDTYATSYHRALNGMVERRFRSSIYYVGSLWYSAWIDAGQPNLVLKTDSTEIAEDKIEYSDKKILGREEWH</sequence>
<reference evidence="1 2" key="1">
    <citation type="submission" date="2018-02" db="EMBL/GenBank/DDBJ databases">
        <title>Sphingobacterium KA21.</title>
        <authorList>
            <person name="Vasarhelyi B.M."/>
            <person name="Deshmukh S."/>
            <person name="Balint B."/>
            <person name="Kukolya J."/>
        </authorList>
    </citation>
    <scope>NUCLEOTIDE SEQUENCE [LARGE SCALE GENOMIC DNA]</scope>
    <source>
        <strain evidence="1 2">Ka21</strain>
    </source>
</reference>